<reference evidence="1" key="1">
    <citation type="submission" date="2022-07" db="EMBL/GenBank/DDBJ databases">
        <title>The genome of Lyophyllum shimeji provides insight into the initial evolution of ectomycorrhizal fungal genome.</title>
        <authorList>
            <person name="Kobayashi Y."/>
            <person name="Shibata T."/>
            <person name="Hirakawa H."/>
            <person name="Shigenobu S."/>
            <person name="Nishiyama T."/>
            <person name="Yamada A."/>
            <person name="Hasebe M."/>
            <person name="Kawaguchi M."/>
        </authorList>
    </citation>
    <scope>NUCLEOTIDE SEQUENCE</scope>
    <source>
        <strain evidence="1">AT787</strain>
    </source>
</reference>
<dbReference type="Gene3D" id="3.40.50.720">
    <property type="entry name" value="NAD(P)-binding Rossmann-like Domain"/>
    <property type="match status" value="1"/>
</dbReference>
<comment type="caution">
    <text evidence="1">The sequence shown here is derived from an EMBL/GenBank/DDBJ whole genome shotgun (WGS) entry which is preliminary data.</text>
</comment>
<organism evidence="1 2">
    <name type="scientific">Lyophyllum shimeji</name>
    <name type="common">Hon-shimeji</name>
    <name type="synonym">Tricholoma shimeji</name>
    <dbReference type="NCBI Taxonomy" id="47721"/>
    <lineage>
        <taxon>Eukaryota</taxon>
        <taxon>Fungi</taxon>
        <taxon>Dikarya</taxon>
        <taxon>Basidiomycota</taxon>
        <taxon>Agaricomycotina</taxon>
        <taxon>Agaricomycetes</taxon>
        <taxon>Agaricomycetidae</taxon>
        <taxon>Agaricales</taxon>
        <taxon>Tricholomatineae</taxon>
        <taxon>Lyophyllaceae</taxon>
        <taxon>Lyophyllum</taxon>
    </lineage>
</organism>
<keyword evidence="2" id="KW-1185">Reference proteome</keyword>
<evidence type="ECO:0000313" key="2">
    <source>
        <dbReference type="Proteomes" id="UP001063166"/>
    </source>
</evidence>
<dbReference type="Proteomes" id="UP001063166">
    <property type="component" value="Unassembled WGS sequence"/>
</dbReference>
<proteinExistence type="predicted"/>
<evidence type="ECO:0000313" key="1">
    <source>
        <dbReference type="EMBL" id="GLB40698.1"/>
    </source>
</evidence>
<name>A0A9P3PSD2_LYOSH</name>
<accession>A0A9P3PSD2</accession>
<dbReference type="AlphaFoldDB" id="A0A9P3PSD2"/>
<protein>
    <submittedName>
        <fullName evidence="1">GroES-like protein</fullName>
    </submittedName>
</protein>
<sequence>MEFADGGFLSLLLPEKFKPVEGRNVTAAFAHGHLTLPTTRGLALHAHLTGLLEKGLIKPDRVEVLLGGLRGVVGGLERIKAGQASGIKLILRPQRPDTLASISFTCH</sequence>
<dbReference type="EMBL" id="BRPK01000008">
    <property type="protein sequence ID" value="GLB40698.1"/>
    <property type="molecule type" value="Genomic_DNA"/>
</dbReference>
<gene>
    <name evidence="1" type="ORF">LshimejAT787_0805690</name>
</gene>
<dbReference type="Gene3D" id="3.90.180.10">
    <property type="entry name" value="Medium-chain alcohol dehydrogenases, catalytic domain"/>
    <property type="match status" value="1"/>
</dbReference>